<keyword evidence="2" id="KW-1185">Reference proteome</keyword>
<dbReference type="AlphaFoldDB" id="A0AAW1LXC7"/>
<dbReference type="EMBL" id="JASPKY010000070">
    <property type="protein sequence ID" value="KAK9739881.1"/>
    <property type="molecule type" value="Genomic_DNA"/>
</dbReference>
<evidence type="ECO:0000313" key="1">
    <source>
        <dbReference type="EMBL" id="KAK9739881.1"/>
    </source>
</evidence>
<protein>
    <submittedName>
        <fullName evidence="1">Uncharacterized protein</fullName>
    </submittedName>
</protein>
<reference evidence="1 2" key="1">
    <citation type="journal article" date="2024" name="BMC Genomics">
        <title>De novo assembly and annotation of Popillia japonica's genome with initial clues to its potential as an invasive pest.</title>
        <authorList>
            <person name="Cucini C."/>
            <person name="Boschi S."/>
            <person name="Funari R."/>
            <person name="Cardaioli E."/>
            <person name="Iannotti N."/>
            <person name="Marturano G."/>
            <person name="Paoli F."/>
            <person name="Bruttini M."/>
            <person name="Carapelli A."/>
            <person name="Frati F."/>
            <person name="Nardi F."/>
        </authorList>
    </citation>
    <scope>NUCLEOTIDE SEQUENCE [LARGE SCALE GENOMIC DNA]</scope>
    <source>
        <strain evidence="1">DMR45628</strain>
    </source>
</reference>
<evidence type="ECO:0000313" key="2">
    <source>
        <dbReference type="Proteomes" id="UP001458880"/>
    </source>
</evidence>
<name>A0AAW1LXC7_POPJA</name>
<sequence length="98" mass="11742">MFEVEERRRREKNLVIFNLEDTNSRDNDIKAAKEVIHFLNPNINIPSETECHRLGRDLTPRELDAKNRVLSDFRARRDKGENVFLKYLFSIPRIMQKN</sequence>
<proteinExistence type="predicted"/>
<organism evidence="1 2">
    <name type="scientific">Popillia japonica</name>
    <name type="common">Japanese beetle</name>
    <dbReference type="NCBI Taxonomy" id="7064"/>
    <lineage>
        <taxon>Eukaryota</taxon>
        <taxon>Metazoa</taxon>
        <taxon>Ecdysozoa</taxon>
        <taxon>Arthropoda</taxon>
        <taxon>Hexapoda</taxon>
        <taxon>Insecta</taxon>
        <taxon>Pterygota</taxon>
        <taxon>Neoptera</taxon>
        <taxon>Endopterygota</taxon>
        <taxon>Coleoptera</taxon>
        <taxon>Polyphaga</taxon>
        <taxon>Scarabaeiformia</taxon>
        <taxon>Scarabaeidae</taxon>
        <taxon>Rutelinae</taxon>
        <taxon>Popillia</taxon>
    </lineage>
</organism>
<gene>
    <name evidence="1" type="ORF">QE152_g8643</name>
</gene>
<comment type="caution">
    <text evidence="1">The sequence shown here is derived from an EMBL/GenBank/DDBJ whole genome shotgun (WGS) entry which is preliminary data.</text>
</comment>
<dbReference type="Proteomes" id="UP001458880">
    <property type="component" value="Unassembled WGS sequence"/>
</dbReference>
<accession>A0AAW1LXC7</accession>